<sequence>MTSPLYLDVHALQTLPYSNVNRDDLGSPKTVVYGGKERTRVSSQSWKRAVRHQVEQRLGDSAVRTRRLIGQVAERLVARGWDAALAEHGGRQIVLSVAKGGIKLEKEKEGEPPATSVLFYLPVSAIDALAGIAADHKEEIAKEAAKKTPKAILPGEPIVAVLSSRNATVNLFGRMLAELPSTEVDGAVQFAHAFTVHGTAVEVDFFTAVDDVPKDNDRGSGHMNAGQFSAGTFYRYANIDLAGLLRNLDGDAATARELVTEFLRAFVQTVPSGKQNATAAMTLPDLVHVAVRADRPVSFAPAFETALYGADGYAARARDELDAYARRVQQLWWQDSLILGGYAARDDKDELTGLGRQHDSYPGLIDAAVTAAFQRDQA</sequence>
<keyword evidence="2" id="KW-1185">Reference proteome</keyword>
<name>A0A9W6PAA5_9ACTN</name>
<evidence type="ECO:0000313" key="2">
    <source>
        <dbReference type="Proteomes" id="UP001165092"/>
    </source>
</evidence>
<dbReference type="AlphaFoldDB" id="A0A9W6PAA5"/>
<proteinExistence type="predicted"/>
<reference evidence="1" key="1">
    <citation type="submission" date="2023-02" db="EMBL/GenBank/DDBJ databases">
        <title>Nocardiopsis ansamitocini NBRC 112285.</title>
        <authorList>
            <person name="Ichikawa N."/>
            <person name="Sato H."/>
            <person name="Tonouchi N."/>
        </authorList>
    </citation>
    <scope>NUCLEOTIDE SEQUENCE</scope>
    <source>
        <strain evidence="1">NBRC 112285</strain>
    </source>
</reference>
<accession>A0A9W6PAA5</accession>
<dbReference type="RefSeq" id="WP_285761457.1">
    <property type="nucleotide sequence ID" value="NZ_BSQG01000010.1"/>
</dbReference>
<organism evidence="1 2">
    <name type="scientific">Nocardiopsis ansamitocini</name>
    <dbReference type="NCBI Taxonomy" id="1670832"/>
    <lineage>
        <taxon>Bacteria</taxon>
        <taxon>Bacillati</taxon>
        <taxon>Actinomycetota</taxon>
        <taxon>Actinomycetes</taxon>
        <taxon>Streptosporangiales</taxon>
        <taxon>Nocardiopsidaceae</taxon>
        <taxon>Nocardiopsis</taxon>
    </lineage>
</organism>
<dbReference type="Pfam" id="PF09344">
    <property type="entry name" value="Cas_CT1975"/>
    <property type="match status" value="1"/>
</dbReference>
<protein>
    <submittedName>
        <fullName evidence="1">Type I-E CRISPR-associated protein Cas7/Cse4/CasC</fullName>
    </submittedName>
</protein>
<evidence type="ECO:0000313" key="1">
    <source>
        <dbReference type="EMBL" id="GLU49914.1"/>
    </source>
</evidence>
<comment type="caution">
    <text evidence="1">The sequence shown here is derived from an EMBL/GenBank/DDBJ whole genome shotgun (WGS) entry which is preliminary data.</text>
</comment>
<dbReference type="InterPro" id="IPR010148">
    <property type="entry name" value="CRISPR-assoc_prot_CT1975"/>
</dbReference>
<dbReference type="Proteomes" id="UP001165092">
    <property type="component" value="Unassembled WGS sequence"/>
</dbReference>
<dbReference type="EMBL" id="BSQG01000010">
    <property type="protein sequence ID" value="GLU49914.1"/>
    <property type="molecule type" value="Genomic_DNA"/>
</dbReference>
<dbReference type="NCBIfam" id="TIGR01869">
    <property type="entry name" value="casC_Cse4"/>
    <property type="match status" value="1"/>
</dbReference>
<gene>
    <name evidence="1" type="primary">cse4</name>
    <name evidence="1" type="ORF">Nans01_42650</name>
</gene>